<feature type="non-terminal residue" evidence="2">
    <location>
        <position position="136"/>
    </location>
</feature>
<feature type="domain" description="Condensation" evidence="1">
    <location>
        <begin position="2"/>
        <end position="136"/>
    </location>
</feature>
<dbReference type="SUPFAM" id="SSF52777">
    <property type="entry name" value="CoA-dependent acyltransferases"/>
    <property type="match status" value="1"/>
</dbReference>
<dbReference type="Gene3D" id="3.30.559.30">
    <property type="entry name" value="Nonribosomal peptide synthetase, condensation domain"/>
    <property type="match status" value="1"/>
</dbReference>
<reference evidence="2" key="1">
    <citation type="submission" date="2021-02" db="EMBL/GenBank/DDBJ databases">
        <authorList>
            <person name="Nowell W R."/>
        </authorList>
    </citation>
    <scope>NUCLEOTIDE SEQUENCE</scope>
</reference>
<evidence type="ECO:0000313" key="3">
    <source>
        <dbReference type="Proteomes" id="UP000663828"/>
    </source>
</evidence>
<evidence type="ECO:0000259" key="1">
    <source>
        <dbReference type="Pfam" id="PF00668"/>
    </source>
</evidence>
<name>A0A816HQK9_ADIRI</name>
<evidence type="ECO:0000313" key="2">
    <source>
        <dbReference type="EMBL" id="CAF1691302.1"/>
    </source>
</evidence>
<sequence length="136" mass="15090">SANRNRAELENMIGFFVNTVPQRLAIEPQKNFGFLIECVKELVVASMPHAHLPYQDIVAGTTTTALQILFVVEIQHHDRVALSSDVILRPLVTTTTDPQSVAKFDLTCSFYYDVSARSIQVSFDAASDLFESATVE</sequence>
<accession>A0A816HQK9</accession>
<comment type="caution">
    <text evidence="2">The sequence shown here is derived from an EMBL/GenBank/DDBJ whole genome shotgun (WGS) entry which is preliminary data.</text>
</comment>
<dbReference type="InterPro" id="IPR001242">
    <property type="entry name" value="Condensation_dom"/>
</dbReference>
<proteinExistence type="predicted"/>
<dbReference type="EMBL" id="CAJNOR010021412">
    <property type="protein sequence ID" value="CAF1691302.1"/>
    <property type="molecule type" value="Genomic_DNA"/>
</dbReference>
<dbReference type="AlphaFoldDB" id="A0A816HQK9"/>
<protein>
    <recommendedName>
        <fullName evidence="1">Condensation domain-containing protein</fullName>
    </recommendedName>
</protein>
<organism evidence="2 3">
    <name type="scientific">Adineta ricciae</name>
    <name type="common">Rotifer</name>
    <dbReference type="NCBI Taxonomy" id="249248"/>
    <lineage>
        <taxon>Eukaryota</taxon>
        <taxon>Metazoa</taxon>
        <taxon>Spiralia</taxon>
        <taxon>Gnathifera</taxon>
        <taxon>Rotifera</taxon>
        <taxon>Eurotatoria</taxon>
        <taxon>Bdelloidea</taxon>
        <taxon>Adinetida</taxon>
        <taxon>Adinetidae</taxon>
        <taxon>Adineta</taxon>
    </lineage>
</organism>
<keyword evidence="3" id="KW-1185">Reference proteome</keyword>
<feature type="non-terminal residue" evidence="2">
    <location>
        <position position="1"/>
    </location>
</feature>
<gene>
    <name evidence="2" type="ORF">XAT740_LOCUS64126</name>
</gene>
<dbReference type="Pfam" id="PF00668">
    <property type="entry name" value="Condensation"/>
    <property type="match status" value="1"/>
</dbReference>
<dbReference type="GO" id="GO:0003824">
    <property type="term" value="F:catalytic activity"/>
    <property type="evidence" value="ECO:0007669"/>
    <property type="project" value="InterPro"/>
</dbReference>
<dbReference type="Proteomes" id="UP000663828">
    <property type="component" value="Unassembled WGS sequence"/>
</dbReference>